<feature type="domain" description="Non-structural maintenance of chromosome element 4 C-terminal" evidence="9">
    <location>
        <begin position="209"/>
        <end position="297"/>
    </location>
</feature>
<gene>
    <name evidence="10" type="ORF">B7P43_G08278</name>
</gene>
<evidence type="ECO:0000259" key="9">
    <source>
        <dbReference type="Pfam" id="PF08743"/>
    </source>
</evidence>
<dbReference type="FunCoup" id="A0A2J7RH68">
    <property type="interactions" value="134"/>
</dbReference>
<comment type="similarity">
    <text evidence="2 7">Belongs to the NSE4 family.</text>
</comment>
<comment type="caution">
    <text evidence="10">The sequence shown here is derived from an EMBL/GenBank/DDBJ whole genome shotgun (WGS) entry which is preliminary data.</text>
</comment>
<keyword evidence="5 7" id="KW-0234">DNA repair</keyword>
<keyword evidence="4 7" id="KW-0233">DNA recombination</keyword>
<dbReference type="AlphaFoldDB" id="A0A2J7RH68"/>
<organism evidence="10 11">
    <name type="scientific">Cryptotermes secundus</name>
    <dbReference type="NCBI Taxonomy" id="105785"/>
    <lineage>
        <taxon>Eukaryota</taxon>
        <taxon>Metazoa</taxon>
        <taxon>Ecdysozoa</taxon>
        <taxon>Arthropoda</taxon>
        <taxon>Hexapoda</taxon>
        <taxon>Insecta</taxon>
        <taxon>Pterygota</taxon>
        <taxon>Neoptera</taxon>
        <taxon>Polyneoptera</taxon>
        <taxon>Dictyoptera</taxon>
        <taxon>Blattodea</taxon>
        <taxon>Blattoidea</taxon>
        <taxon>Termitoidae</taxon>
        <taxon>Kalotermitidae</taxon>
        <taxon>Cryptotermitinae</taxon>
        <taxon>Cryptotermes</taxon>
    </lineage>
</organism>
<evidence type="ECO:0000313" key="10">
    <source>
        <dbReference type="EMBL" id="PNF40183.1"/>
    </source>
</evidence>
<dbReference type="GO" id="GO:0006310">
    <property type="term" value="P:DNA recombination"/>
    <property type="evidence" value="ECO:0007669"/>
    <property type="project" value="UniProtKB-UniRule"/>
</dbReference>
<comment type="function">
    <text evidence="7">Component of the SMC5-SMC6 complex, that promotes sister chromatid alignment after DNA damage and facilitates double-stranded DNA breaks (DSBs) repair via homologous recombination between sister chromatids.</text>
</comment>
<feature type="compositionally biased region" description="Basic and acidic residues" evidence="8">
    <location>
        <begin position="164"/>
        <end position="182"/>
    </location>
</feature>
<dbReference type="GO" id="GO:0030915">
    <property type="term" value="C:Smc5-Smc6 complex"/>
    <property type="evidence" value="ECO:0007669"/>
    <property type="project" value="UniProtKB-UniRule"/>
</dbReference>
<dbReference type="InParanoid" id="A0A2J7RH68"/>
<evidence type="ECO:0000256" key="1">
    <source>
        <dbReference type="ARBA" id="ARBA00004123"/>
    </source>
</evidence>
<evidence type="ECO:0000256" key="4">
    <source>
        <dbReference type="ARBA" id="ARBA00023172"/>
    </source>
</evidence>
<dbReference type="PANTHER" id="PTHR16140">
    <property type="entry name" value="NON-STRUCTURAL MAINTENANCE OF CHROMOSOMES ELEMENT 4"/>
    <property type="match status" value="1"/>
</dbReference>
<comment type="subcellular location">
    <subcellularLocation>
        <location evidence="1 7">Nucleus</location>
    </subcellularLocation>
</comment>
<evidence type="ECO:0000313" key="11">
    <source>
        <dbReference type="Proteomes" id="UP000235965"/>
    </source>
</evidence>
<evidence type="ECO:0000256" key="6">
    <source>
        <dbReference type="ARBA" id="ARBA00023242"/>
    </source>
</evidence>
<dbReference type="OrthoDB" id="361242at2759"/>
<keyword evidence="6 7" id="KW-0539">Nucleus</keyword>
<evidence type="ECO:0000256" key="7">
    <source>
        <dbReference type="RuleBase" id="RU365071"/>
    </source>
</evidence>
<evidence type="ECO:0000256" key="3">
    <source>
        <dbReference type="ARBA" id="ARBA00022763"/>
    </source>
</evidence>
<evidence type="ECO:0000256" key="5">
    <source>
        <dbReference type="ARBA" id="ARBA00023204"/>
    </source>
</evidence>
<proteinExistence type="inferred from homology"/>
<dbReference type="STRING" id="105785.A0A2J7RH68"/>
<feature type="region of interest" description="Disordered" evidence="8">
    <location>
        <begin position="160"/>
        <end position="182"/>
    </location>
</feature>
<dbReference type="PANTHER" id="PTHR16140:SF0">
    <property type="entry name" value="NON-STRUCTURAL MAINTENANCE OF CHROMOSOMES ELEMENT 4"/>
    <property type="match status" value="1"/>
</dbReference>
<dbReference type="InterPro" id="IPR027786">
    <property type="entry name" value="Nse4/EID"/>
</dbReference>
<evidence type="ECO:0000256" key="2">
    <source>
        <dbReference type="ARBA" id="ARBA00008997"/>
    </source>
</evidence>
<dbReference type="GO" id="GO:0006281">
    <property type="term" value="P:DNA repair"/>
    <property type="evidence" value="ECO:0007669"/>
    <property type="project" value="UniProtKB-UniRule"/>
</dbReference>
<dbReference type="GO" id="GO:0005634">
    <property type="term" value="C:nucleus"/>
    <property type="evidence" value="ECO:0007669"/>
    <property type="project" value="UniProtKB-SubCell"/>
</dbReference>
<name>A0A2J7RH68_9NEOP</name>
<comment type="subunit">
    <text evidence="7">Component of the SMC5-SMC6 complex.</text>
</comment>
<keyword evidence="3 7" id="KW-0227">DNA damage</keyword>
<protein>
    <recommendedName>
        <fullName evidence="7">Non-structural maintenance of chromosomes element 4</fullName>
    </recommendedName>
</protein>
<dbReference type="EMBL" id="NEVH01003746">
    <property type="protein sequence ID" value="PNF40183.1"/>
    <property type="molecule type" value="Genomic_DNA"/>
</dbReference>
<sequence>MAEMENYGNGESEQVKYVTEEYRNLLHEAMLLNEDDKTGRENIQHISSLMCKADHLIKDVQNLNNTIGLLDAKVISIGSSVLKRTAEAVNANLFSFTAEEYSDNIISYLKQEPSVTNNIKLICQKLAPIAAKCFCRTPSYMYMLGTFQVGEVAVTQKKARKQREKQEEGSRKQPENVERIEKQEDGVEETVHYIMNVVTAAYRQNKNKPISYFELVINPDSFGATVENIFHVSFLVKDGYIDFSWDENRFPVIAPARRDVIENRKKYDQTRQQMVLEIDMNQWEELKNTFAIRRAMLNPRNITAAQDSHH</sequence>
<dbReference type="Proteomes" id="UP000235965">
    <property type="component" value="Unassembled WGS sequence"/>
</dbReference>
<reference evidence="10 11" key="1">
    <citation type="submission" date="2017-12" db="EMBL/GenBank/DDBJ databases">
        <title>Hemimetabolous genomes reveal molecular basis of termite eusociality.</title>
        <authorList>
            <person name="Harrison M.C."/>
            <person name="Jongepier E."/>
            <person name="Robertson H.M."/>
            <person name="Arning N."/>
            <person name="Bitard-Feildel T."/>
            <person name="Chao H."/>
            <person name="Childers C.P."/>
            <person name="Dinh H."/>
            <person name="Doddapaneni H."/>
            <person name="Dugan S."/>
            <person name="Gowin J."/>
            <person name="Greiner C."/>
            <person name="Han Y."/>
            <person name="Hu H."/>
            <person name="Hughes D.S.T."/>
            <person name="Huylmans A.-K."/>
            <person name="Kemena C."/>
            <person name="Kremer L.P.M."/>
            <person name="Lee S.L."/>
            <person name="Lopez-Ezquerra A."/>
            <person name="Mallet L."/>
            <person name="Monroy-Kuhn J.M."/>
            <person name="Moser A."/>
            <person name="Murali S.C."/>
            <person name="Muzny D.M."/>
            <person name="Otani S."/>
            <person name="Piulachs M.-D."/>
            <person name="Poelchau M."/>
            <person name="Qu J."/>
            <person name="Schaub F."/>
            <person name="Wada-Katsumata A."/>
            <person name="Worley K.C."/>
            <person name="Xie Q."/>
            <person name="Ylla G."/>
            <person name="Poulsen M."/>
            <person name="Gibbs R.A."/>
            <person name="Schal C."/>
            <person name="Richards S."/>
            <person name="Belles X."/>
            <person name="Korb J."/>
            <person name="Bornberg-Bauer E."/>
        </authorList>
    </citation>
    <scope>NUCLEOTIDE SEQUENCE [LARGE SCALE GENOMIC DNA]</scope>
    <source>
        <tissue evidence="10">Whole body</tissue>
    </source>
</reference>
<dbReference type="InterPro" id="IPR014854">
    <property type="entry name" value="Nse4_C"/>
</dbReference>
<evidence type="ECO:0000256" key="8">
    <source>
        <dbReference type="SAM" id="MobiDB-lite"/>
    </source>
</evidence>
<accession>A0A2J7RH68</accession>
<dbReference type="Pfam" id="PF08743">
    <property type="entry name" value="Nse4_C"/>
    <property type="match status" value="1"/>
</dbReference>
<keyword evidence="11" id="KW-1185">Reference proteome</keyword>